<dbReference type="OrthoDB" id="2886756at2"/>
<protein>
    <submittedName>
        <fullName evidence="1">Uncharacterized protein</fullName>
    </submittedName>
</protein>
<accession>A0A369BTL4</accession>
<organism evidence="1 2">
    <name type="scientific">Fontibacillus phaseoli</name>
    <dbReference type="NCBI Taxonomy" id="1416533"/>
    <lineage>
        <taxon>Bacteria</taxon>
        <taxon>Bacillati</taxon>
        <taxon>Bacillota</taxon>
        <taxon>Bacilli</taxon>
        <taxon>Bacillales</taxon>
        <taxon>Paenibacillaceae</taxon>
        <taxon>Fontibacillus</taxon>
    </lineage>
</organism>
<comment type="caution">
    <text evidence="1">The sequence shown here is derived from an EMBL/GenBank/DDBJ whole genome shotgun (WGS) entry which is preliminary data.</text>
</comment>
<evidence type="ECO:0000313" key="2">
    <source>
        <dbReference type="Proteomes" id="UP000253090"/>
    </source>
</evidence>
<name>A0A369BTL4_9BACL</name>
<dbReference type="RefSeq" id="WP_114494888.1">
    <property type="nucleotide sequence ID" value="NZ_QPJW01000001.1"/>
</dbReference>
<evidence type="ECO:0000313" key="1">
    <source>
        <dbReference type="EMBL" id="RCX22954.1"/>
    </source>
</evidence>
<keyword evidence="2" id="KW-1185">Reference proteome</keyword>
<dbReference type="Proteomes" id="UP000253090">
    <property type="component" value="Unassembled WGS sequence"/>
</dbReference>
<dbReference type="AlphaFoldDB" id="A0A369BTL4"/>
<gene>
    <name evidence="1" type="ORF">DFP94_101543</name>
</gene>
<proteinExistence type="predicted"/>
<dbReference type="EMBL" id="QPJW01000001">
    <property type="protein sequence ID" value="RCX22954.1"/>
    <property type="molecule type" value="Genomic_DNA"/>
</dbReference>
<reference evidence="1 2" key="1">
    <citation type="submission" date="2018-07" db="EMBL/GenBank/DDBJ databases">
        <title>Genomic Encyclopedia of Type Strains, Phase III (KMG-III): the genomes of soil and plant-associated and newly described type strains.</title>
        <authorList>
            <person name="Whitman W."/>
        </authorList>
    </citation>
    <scope>NUCLEOTIDE SEQUENCE [LARGE SCALE GENOMIC DNA]</scope>
    <source>
        <strain evidence="1 2">CECT 8333</strain>
    </source>
</reference>
<sequence>MAQNVILADHYITANCVDIEDWTEADAAKRQRMLNVAEGTLLRAYPKYTVPDAAVYEFANVLVIAFNDTNRLARQGITGFAVNDVANFDFKDAFITGPDADLRKLIPQVALDLIGAENGVTISKRRVGWVTL</sequence>